<organism evidence="2 3">
    <name type="scientific">Lunatimonas lonarensis</name>
    <dbReference type="NCBI Taxonomy" id="1232681"/>
    <lineage>
        <taxon>Bacteria</taxon>
        <taxon>Pseudomonadati</taxon>
        <taxon>Bacteroidota</taxon>
        <taxon>Cytophagia</taxon>
        <taxon>Cytophagales</taxon>
        <taxon>Cyclobacteriaceae</taxon>
    </lineage>
</organism>
<dbReference type="Gene3D" id="1.20.144.10">
    <property type="entry name" value="Phosphatidic acid phosphatase type 2/haloperoxidase"/>
    <property type="match status" value="1"/>
</dbReference>
<protein>
    <submittedName>
        <fullName evidence="2">Uncharacterized protein</fullName>
    </submittedName>
</protein>
<sequence>MDRKIAWILSVVFQPLLMPSLIVAVLMYLVPEATATPNSAKWSLLLLVGLTTCVIPLISMVGMRLTYSIDSFHLPSRQQRVIPFSLVTVFYGMTATFFYLRLNVDELISFTLTLITVCLGLLTVITFFWKISAHATAVAGVSAIMCVLLMRFESAVLFYPFLASILVAGAVSSARLALDVHNPAEILGGFLLGFLLCFSGYYFQLML</sequence>
<feature type="transmembrane region" description="Helical" evidence="1">
    <location>
        <begin position="107"/>
        <end position="125"/>
    </location>
</feature>
<dbReference type="AlphaFoldDB" id="R7ZZF2"/>
<evidence type="ECO:0000256" key="1">
    <source>
        <dbReference type="SAM" id="Phobius"/>
    </source>
</evidence>
<name>R7ZZF2_9BACT</name>
<feature type="transmembrane region" description="Helical" evidence="1">
    <location>
        <begin position="157"/>
        <end position="178"/>
    </location>
</feature>
<dbReference type="EMBL" id="AQHR01000004">
    <property type="protein sequence ID" value="EON79429.1"/>
    <property type="molecule type" value="Genomic_DNA"/>
</dbReference>
<feature type="transmembrane region" description="Helical" evidence="1">
    <location>
        <begin position="6"/>
        <end position="30"/>
    </location>
</feature>
<feature type="transmembrane region" description="Helical" evidence="1">
    <location>
        <begin position="184"/>
        <end position="203"/>
    </location>
</feature>
<keyword evidence="1" id="KW-1133">Transmembrane helix</keyword>
<feature type="transmembrane region" description="Helical" evidence="1">
    <location>
        <begin position="42"/>
        <end position="61"/>
    </location>
</feature>
<comment type="caution">
    <text evidence="2">The sequence shown here is derived from an EMBL/GenBank/DDBJ whole genome shotgun (WGS) entry which is preliminary data.</text>
</comment>
<proteinExistence type="predicted"/>
<gene>
    <name evidence="2" type="ORF">ADIS_0119</name>
</gene>
<feature type="transmembrane region" description="Helical" evidence="1">
    <location>
        <begin position="81"/>
        <end position="100"/>
    </location>
</feature>
<dbReference type="Proteomes" id="UP000013909">
    <property type="component" value="Unassembled WGS sequence"/>
</dbReference>
<evidence type="ECO:0000313" key="3">
    <source>
        <dbReference type="Proteomes" id="UP000013909"/>
    </source>
</evidence>
<dbReference type="RefSeq" id="WP_010852273.1">
    <property type="nucleotide sequence ID" value="NZ_AQHR01000004.1"/>
</dbReference>
<reference evidence="2 3" key="1">
    <citation type="submission" date="2013-02" db="EMBL/GenBank/DDBJ databases">
        <title>A novel strain isolated from Lonar lake, Maharashtra, India.</title>
        <authorList>
            <person name="Singh A."/>
        </authorList>
    </citation>
    <scope>NUCLEOTIDE SEQUENCE [LARGE SCALE GENOMIC DNA]</scope>
    <source>
        <strain evidence="2 3">AK24</strain>
    </source>
</reference>
<dbReference type="STRING" id="1232681.ADIS_0119"/>
<accession>R7ZZF2</accession>
<keyword evidence="1" id="KW-0472">Membrane</keyword>
<keyword evidence="1" id="KW-0812">Transmembrane</keyword>
<keyword evidence="3" id="KW-1185">Reference proteome</keyword>
<evidence type="ECO:0000313" key="2">
    <source>
        <dbReference type="EMBL" id="EON79429.1"/>
    </source>
</evidence>